<comment type="subunit">
    <text evidence="3 12">Heterodimer of HisH and HisF.</text>
</comment>
<keyword evidence="9 12" id="KW-0456">Lyase</keyword>
<evidence type="ECO:0000313" key="15">
    <source>
        <dbReference type="EMBL" id="MCH4294263.1"/>
    </source>
</evidence>
<comment type="catalytic activity">
    <reaction evidence="10 12">
        <text>5-[(5-phospho-1-deoxy-D-ribulos-1-ylimino)methylamino]-1-(5-phospho-beta-D-ribosyl)imidazole-4-carboxamide + L-glutamine = D-erythro-1-(imidazol-4-yl)glycerol 3-phosphate + 5-amino-1-(5-phospho-beta-D-ribosyl)imidazole-4-carboxamide + L-glutamate + H(+)</text>
        <dbReference type="Rhea" id="RHEA:24793"/>
        <dbReference type="ChEBI" id="CHEBI:15378"/>
        <dbReference type="ChEBI" id="CHEBI:29985"/>
        <dbReference type="ChEBI" id="CHEBI:58278"/>
        <dbReference type="ChEBI" id="CHEBI:58359"/>
        <dbReference type="ChEBI" id="CHEBI:58475"/>
        <dbReference type="ChEBI" id="CHEBI:58525"/>
        <dbReference type="EC" id="4.3.2.10"/>
    </reaction>
</comment>
<dbReference type="GO" id="GO:0000107">
    <property type="term" value="F:imidazoleglycerol-phosphate synthase activity"/>
    <property type="evidence" value="ECO:0007669"/>
    <property type="project" value="UniProtKB-UniRule"/>
</dbReference>
<evidence type="ECO:0000256" key="8">
    <source>
        <dbReference type="ARBA" id="ARBA00023102"/>
    </source>
</evidence>
<proteinExistence type="inferred from homology"/>
<comment type="catalytic activity">
    <reaction evidence="11 12">
        <text>L-glutamine + H2O = L-glutamate + NH4(+)</text>
        <dbReference type="Rhea" id="RHEA:15889"/>
        <dbReference type="ChEBI" id="CHEBI:15377"/>
        <dbReference type="ChEBI" id="CHEBI:28938"/>
        <dbReference type="ChEBI" id="CHEBI:29985"/>
        <dbReference type="ChEBI" id="CHEBI:58359"/>
        <dbReference type="EC" id="3.5.1.2"/>
    </reaction>
</comment>
<dbReference type="EMBL" id="JAKUDL010000002">
    <property type="protein sequence ID" value="MCH4294263.1"/>
    <property type="molecule type" value="Genomic_DNA"/>
</dbReference>
<accession>A0AAJ1BGD0</accession>
<dbReference type="EC" id="4.3.2.10" evidence="12"/>
<evidence type="ECO:0000256" key="6">
    <source>
        <dbReference type="ARBA" id="ARBA00022801"/>
    </source>
</evidence>
<evidence type="ECO:0000256" key="3">
    <source>
        <dbReference type="ARBA" id="ARBA00011152"/>
    </source>
</evidence>
<organism evidence="15 16">
    <name type="scientific">Shewanella zhuhaiensis</name>
    <dbReference type="NCBI Taxonomy" id="2919576"/>
    <lineage>
        <taxon>Bacteria</taxon>
        <taxon>Pseudomonadati</taxon>
        <taxon>Pseudomonadota</taxon>
        <taxon>Gammaproteobacteria</taxon>
        <taxon>Alteromonadales</taxon>
        <taxon>Shewanellaceae</taxon>
        <taxon>Shewanella</taxon>
    </lineage>
</organism>
<comment type="subcellular location">
    <subcellularLocation>
        <location evidence="1 12">Cytoplasm</location>
    </subcellularLocation>
</comment>
<dbReference type="InterPro" id="IPR017926">
    <property type="entry name" value="GATASE"/>
</dbReference>
<evidence type="ECO:0000256" key="1">
    <source>
        <dbReference type="ARBA" id="ARBA00004496"/>
    </source>
</evidence>
<dbReference type="PANTHER" id="PTHR42701:SF1">
    <property type="entry name" value="IMIDAZOLE GLYCEROL PHOSPHATE SYNTHASE SUBUNIT HISH"/>
    <property type="match status" value="1"/>
</dbReference>
<evidence type="ECO:0000256" key="2">
    <source>
        <dbReference type="ARBA" id="ARBA00005091"/>
    </source>
</evidence>
<feature type="active site" evidence="12 13">
    <location>
        <position position="200"/>
    </location>
</feature>
<evidence type="ECO:0000256" key="4">
    <source>
        <dbReference type="ARBA" id="ARBA00022490"/>
    </source>
</evidence>
<evidence type="ECO:0000256" key="5">
    <source>
        <dbReference type="ARBA" id="ARBA00022605"/>
    </source>
</evidence>
<evidence type="ECO:0000256" key="10">
    <source>
        <dbReference type="ARBA" id="ARBA00047838"/>
    </source>
</evidence>
<dbReference type="PRINTS" id="PR00096">
    <property type="entry name" value="GATASE"/>
</dbReference>
<dbReference type="FunFam" id="3.40.50.880:FF:000009">
    <property type="entry name" value="Imidazole glycerol phosphate synthase subunit HisH"/>
    <property type="match status" value="1"/>
</dbReference>
<dbReference type="PANTHER" id="PTHR42701">
    <property type="entry name" value="IMIDAZOLE GLYCEROL PHOSPHATE SYNTHASE SUBUNIT HISH"/>
    <property type="match status" value="1"/>
</dbReference>
<keyword evidence="8 12" id="KW-0368">Histidine biosynthesis</keyword>
<evidence type="ECO:0000259" key="14">
    <source>
        <dbReference type="Pfam" id="PF00117"/>
    </source>
</evidence>
<evidence type="ECO:0000256" key="13">
    <source>
        <dbReference type="PIRSR" id="PIRSR000495-1"/>
    </source>
</evidence>
<evidence type="ECO:0000256" key="12">
    <source>
        <dbReference type="HAMAP-Rule" id="MF_00278"/>
    </source>
</evidence>
<evidence type="ECO:0000256" key="7">
    <source>
        <dbReference type="ARBA" id="ARBA00022962"/>
    </source>
</evidence>
<gene>
    <name evidence="12 15" type="primary">hisH</name>
    <name evidence="15" type="ORF">MJ923_08080</name>
</gene>
<name>A0AAJ1BGD0_9GAMM</name>
<evidence type="ECO:0000313" key="16">
    <source>
        <dbReference type="Proteomes" id="UP001297581"/>
    </source>
</evidence>
<dbReference type="Pfam" id="PF00117">
    <property type="entry name" value="GATase"/>
    <property type="match status" value="1"/>
</dbReference>
<dbReference type="InterPro" id="IPR029062">
    <property type="entry name" value="Class_I_gatase-like"/>
</dbReference>
<comment type="function">
    <text evidence="12">IGPS catalyzes the conversion of PRFAR and glutamine to IGP, AICAR and glutamate. The HisH subunit catalyzes the hydrolysis of glutamine to glutamate and ammonia as part of the synthesis of IGP and AICAR. The resulting ammonia molecule is channeled to the active site of HisF.</text>
</comment>
<dbReference type="SUPFAM" id="SSF52317">
    <property type="entry name" value="Class I glutamine amidotransferase-like"/>
    <property type="match status" value="1"/>
</dbReference>
<feature type="active site" description="Nucleophile" evidence="12 13">
    <location>
        <position position="94"/>
    </location>
</feature>
<keyword evidence="7 12" id="KW-0315">Glutamine amidotransferase</keyword>
<dbReference type="GO" id="GO:0000105">
    <property type="term" value="P:L-histidine biosynthetic process"/>
    <property type="evidence" value="ECO:0007669"/>
    <property type="project" value="UniProtKB-UniRule"/>
</dbReference>
<comment type="pathway">
    <text evidence="2 12">Amino-acid biosynthesis; L-histidine biosynthesis; L-histidine from 5-phospho-alpha-D-ribose 1-diphosphate: step 5/9.</text>
</comment>
<dbReference type="CDD" id="cd01748">
    <property type="entry name" value="GATase1_IGP_Synthase"/>
    <property type="match status" value="1"/>
</dbReference>
<keyword evidence="4 12" id="KW-0963">Cytoplasm</keyword>
<keyword evidence="16" id="KW-1185">Reference proteome</keyword>
<comment type="caution">
    <text evidence="15">The sequence shown here is derived from an EMBL/GenBank/DDBJ whole genome shotgun (WGS) entry which is preliminary data.</text>
</comment>
<dbReference type="PIRSF" id="PIRSF000495">
    <property type="entry name" value="Amidotransf_hisH"/>
    <property type="match status" value="1"/>
</dbReference>
<dbReference type="AlphaFoldDB" id="A0AAJ1BGD0"/>
<keyword evidence="5 12" id="KW-0028">Amino-acid biosynthesis</keyword>
<dbReference type="InterPro" id="IPR010139">
    <property type="entry name" value="Imidazole-glycPsynth_HisH"/>
</dbReference>
<dbReference type="Gene3D" id="3.40.50.880">
    <property type="match status" value="1"/>
</dbReference>
<feature type="active site" evidence="12 13">
    <location>
        <position position="198"/>
    </location>
</feature>
<evidence type="ECO:0000256" key="9">
    <source>
        <dbReference type="ARBA" id="ARBA00023239"/>
    </source>
</evidence>
<dbReference type="GO" id="GO:0016829">
    <property type="term" value="F:lyase activity"/>
    <property type="evidence" value="ECO:0007669"/>
    <property type="project" value="UniProtKB-KW"/>
</dbReference>
<dbReference type="PROSITE" id="PS51273">
    <property type="entry name" value="GATASE_TYPE_1"/>
    <property type="match status" value="1"/>
</dbReference>
<sequence>MKESIISASSAAEAAASADLVIIDTGCANLSSVKFAFERLGARVLVSRDSEVLRAAPRLVLPGVGTAAAAMDALRARELDKLIPTLRQPVLGVCLGMQLLMTRSHERGAKGEDIDCLDIIPGEIRELDAGSQPLPHMGWNQLKVSGHPLFAGIEPGEWVYFVHSFCAPESAATIASCEYGEAFSAAIAKDNFMGVQFHPEKSAATGAKILKNFLGLTLADLGLAAAESELIENSPAQANVDALEQS</sequence>
<dbReference type="GO" id="GO:0005737">
    <property type="term" value="C:cytoplasm"/>
    <property type="evidence" value="ECO:0007669"/>
    <property type="project" value="UniProtKB-SubCell"/>
</dbReference>
<reference evidence="15 16" key="1">
    <citation type="submission" date="2022-02" db="EMBL/GenBank/DDBJ databases">
        <title>The genome sequence of Shewanella sp. 3B26.</title>
        <authorList>
            <person name="Du J."/>
        </authorList>
    </citation>
    <scope>NUCLEOTIDE SEQUENCE [LARGE SCALE GENOMIC DNA]</scope>
    <source>
        <strain evidence="15 16">3B26</strain>
    </source>
</reference>
<keyword evidence="6 12" id="KW-0378">Hydrolase</keyword>
<feature type="domain" description="Glutamine amidotransferase" evidence="14">
    <location>
        <begin position="22"/>
        <end position="214"/>
    </location>
</feature>
<dbReference type="NCBIfam" id="TIGR01855">
    <property type="entry name" value="IMP_synth_hisH"/>
    <property type="match status" value="1"/>
</dbReference>
<dbReference type="GO" id="GO:0004359">
    <property type="term" value="F:glutaminase activity"/>
    <property type="evidence" value="ECO:0007669"/>
    <property type="project" value="UniProtKB-EC"/>
</dbReference>
<dbReference type="EC" id="3.5.1.2" evidence="12"/>
<evidence type="ECO:0000256" key="11">
    <source>
        <dbReference type="ARBA" id="ARBA00049534"/>
    </source>
</evidence>
<dbReference type="HAMAP" id="MF_00278">
    <property type="entry name" value="HisH"/>
    <property type="match status" value="1"/>
</dbReference>
<protein>
    <recommendedName>
        <fullName evidence="12">Imidazole glycerol phosphate synthase subunit HisH</fullName>
        <ecNumber evidence="12">4.3.2.10</ecNumber>
    </recommendedName>
    <alternativeName>
        <fullName evidence="12">IGP synthase glutaminase subunit</fullName>
        <ecNumber evidence="12">3.5.1.2</ecNumber>
    </alternativeName>
    <alternativeName>
        <fullName evidence="12">IGP synthase subunit HisH</fullName>
    </alternativeName>
    <alternativeName>
        <fullName evidence="12">ImGP synthase subunit HisH</fullName>
        <shortName evidence="12">IGPS subunit HisH</shortName>
    </alternativeName>
</protein>
<dbReference type="Proteomes" id="UP001297581">
    <property type="component" value="Unassembled WGS sequence"/>
</dbReference>
<dbReference type="RefSeq" id="WP_240590647.1">
    <property type="nucleotide sequence ID" value="NZ_JAKUDL010000002.1"/>
</dbReference>